<accession>A0A8J6PDC8</accession>
<comment type="caution">
    <text evidence="2">The sequence shown here is derived from an EMBL/GenBank/DDBJ whole genome shotgun (WGS) entry which is preliminary data.</text>
</comment>
<feature type="chain" id="PRO_5035229731" evidence="1">
    <location>
        <begin position="21"/>
        <end position="132"/>
    </location>
</feature>
<reference evidence="2" key="1">
    <citation type="submission" date="2020-09" db="EMBL/GenBank/DDBJ databases">
        <title>Taishania pollutisoli gen. nov., sp. nov., Isolated from Tetrabromobisphenol A-Contaminated Soil.</title>
        <authorList>
            <person name="Chen Q."/>
        </authorList>
    </citation>
    <scope>NUCLEOTIDE SEQUENCE</scope>
    <source>
        <strain evidence="2">CZZ-1</strain>
    </source>
</reference>
<organism evidence="2 3">
    <name type="scientific">Taishania pollutisoli</name>
    <dbReference type="NCBI Taxonomy" id="2766479"/>
    <lineage>
        <taxon>Bacteria</taxon>
        <taxon>Pseudomonadati</taxon>
        <taxon>Bacteroidota</taxon>
        <taxon>Flavobacteriia</taxon>
        <taxon>Flavobacteriales</taxon>
        <taxon>Crocinitomicaceae</taxon>
        <taxon>Taishania</taxon>
    </lineage>
</organism>
<dbReference type="Proteomes" id="UP000652681">
    <property type="component" value="Unassembled WGS sequence"/>
</dbReference>
<gene>
    <name evidence="2" type="ORF">H9Y05_02015</name>
</gene>
<dbReference type="EMBL" id="JACVEL010000001">
    <property type="protein sequence ID" value="MBC9811240.1"/>
    <property type="molecule type" value="Genomic_DNA"/>
</dbReference>
<evidence type="ECO:0000256" key="1">
    <source>
        <dbReference type="SAM" id="SignalP"/>
    </source>
</evidence>
<proteinExistence type="predicted"/>
<keyword evidence="3" id="KW-1185">Reference proteome</keyword>
<protein>
    <submittedName>
        <fullName evidence="2">Uncharacterized protein</fullName>
    </submittedName>
</protein>
<sequence>MKLTRLILVICLIVPFFSEAQTIVTELKKKNYGVYKGEIPSYIYSSDTSLFTIDATPIEVQVSENAIAVTIGKLHKKGSYHILFKDKNYYVLDAFFEGDILTERIVLYEKTKSMIREGSYPQPNALLKKAGR</sequence>
<feature type="signal peptide" evidence="1">
    <location>
        <begin position="1"/>
        <end position="20"/>
    </location>
</feature>
<name>A0A8J6PDC8_9FLAO</name>
<evidence type="ECO:0000313" key="2">
    <source>
        <dbReference type="EMBL" id="MBC9811240.1"/>
    </source>
</evidence>
<dbReference type="RefSeq" id="WP_163490434.1">
    <property type="nucleotide sequence ID" value="NZ_JACVEL010000001.1"/>
</dbReference>
<keyword evidence="1" id="KW-0732">Signal</keyword>
<dbReference type="AlphaFoldDB" id="A0A8J6PDC8"/>
<evidence type="ECO:0000313" key="3">
    <source>
        <dbReference type="Proteomes" id="UP000652681"/>
    </source>
</evidence>